<comment type="caution">
    <text evidence="7">The sequence shown here is derived from an EMBL/GenBank/DDBJ whole genome shotgun (WGS) entry which is preliminary data.</text>
</comment>
<reference evidence="7" key="2">
    <citation type="submission" date="2023-06" db="EMBL/GenBank/DDBJ databases">
        <authorList>
            <consortium name="Lawrence Berkeley National Laboratory"/>
            <person name="Haridas S."/>
            <person name="Hensen N."/>
            <person name="Bonometti L."/>
            <person name="Westerberg I."/>
            <person name="Brannstrom I.O."/>
            <person name="Guillou S."/>
            <person name="Cros-Aarteil S."/>
            <person name="Calhoun S."/>
            <person name="Kuo A."/>
            <person name="Mondo S."/>
            <person name="Pangilinan J."/>
            <person name="Riley R."/>
            <person name="Labutti K."/>
            <person name="Andreopoulos B."/>
            <person name="Lipzen A."/>
            <person name="Chen C."/>
            <person name="Yanf M."/>
            <person name="Daum C."/>
            <person name="Ng V."/>
            <person name="Clum A."/>
            <person name="Steindorff A."/>
            <person name="Ohm R."/>
            <person name="Martin F."/>
            <person name="Silar P."/>
            <person name="Natvig D."/>
            <person name="Lalanne C."/>
            <person name="Gautier V."/>
            <person name="Ament-Velasquez S.L."/>
            <person name="Kruys A."/>
            <person name="Hutchinson M.I."/>
            <person name="Powell A.J."/>
            <person name="Barry K."/>
            <person name="Miller A.N."/>
            <person name="Grigoriev I.V."/>
            <person name="Debuchy R."/>
            <person name="Gladieux P."/>
            <person name="Thoren M.H."/>
            <person name="Johannesson H."/>
        </authorList>
    </citation>
    <scope>NUCLEOTIDE SEQUENCE</scope>
    <source>
        <strain evidence="7">CBS 118394</strain>
    </source>
</reference>
<dbReference type="Pfam" id="PF04828">
    <property type="entry name" value="GFA"/>
    <property type="match status" value="1"/>
</dbReference>
<evidence type="ECO:0000256" key="1">
    <source>
        <dbReference type="ARBA" id="ARBA00005495"/>
    </source>
</evidence>
<dbReference type="InterPro" id="IPR006913">
    <property type="entry name" value="CENP-V/GFA"/>
</dbReference>
<dbReference type="PROSITE" id="PS51891">
    <property type="entry name" value="CENP_V_GFA"/>
    <property type="match status" value="1"/>
</dbReference>
<dbReference type="AlphaFoldDB" id="A0AAE0IJQ8"/>
<reference evidence="7" key="1">
    <citation type="journal article" date="2023" name="Mol. Phylogenet. Evol.">
        <title>Genome-scale phylogeny and comparative genomics of the fungal order Sordariales.</title>
        <authorList>
            <person name="Hensen N."/>
            <person name="Bonometti L."/>
            <person name="Westerberg I."/>
            <person name="Brannstrom I.O."/>
            <person name="Guillou S."/>
            <person name="Cros-Aarteil S."/>
            <person name="Calhoun S."/>
            <person name="Haridas S."/>
            <person name="Kuo A."/>
            <person name="Mondo S."/>
            <person name="Pangilinan J."/>
            <person name="Riley R."/>
            <person name="LaButti K."/>
            <person name="Andreopoulos B."/>
            <person name="Lipzen A."/>
            <person name="Chen C."/>
            <person name="Yan M."/>
            <person name="Daum C."/>
            <person name="Ng V."/>
            <person name="Clum A."/>
            <person name="Steindorff A."/>
            <person name="Ohm R.A."/>
            <person name="Martin F."/>
            <person name="Silar P."/>
            <person name="Natvig D.O."/>
            <person name="Lalanne C."/>
            <person name="Gautier V."/>
            <person name="Ament-Velasquez S.L."/>
            <person name="Kruys A."/>
            <person name="Hutchinson M.I."/>
            <person name="Powell A.J."/>
            <person name="Barry K."/>
            <person name="Miller A.N."/>
            <person name="Grigoriev I.V."/>
            <person name="Debuchy R."/>
            <person name="Gladieux P."/>
            <person name="Hiltunen Thoren M."/>
            <person name="Johannesson H."/>
        </authorList>
    </citation>
    <scope>NUCLEOTIDE SEQUENCE</scope>
    <source>
        <strain evidence="7">CBS 118394</strain>
    </source>
</reference>
<evidence type="ECO:0000313" key="6">
    <source>
        <dbReference type="EMBL" id="KAK3311768.1"/>
    </source>
</evidence>
<evidence type="ECO:0000313" key="8">
    <source>
        <dbReference type="Proteomes" id="UP001283341"/>
    </source>
</evidence>
<comment type="similarity">
    <text evidence="1">Belongs to the Gfa family.</text>
</comment>
<keyword evidence="2" id="KW-0479">Metal-binding</keyword>
<dbReference type="Proteomes" id="UP001283341">
    <property type="component" value="Unassembled WGS sequence"/>
</dbReference>
<dbReference type="SUPFAM" id="SSF51316">
    <property type="entry name" value="Mss4-like"/>
    <property type="match status" value="2"/>
</dbReference>
<protein>
    <submittedName>
        <fullName evidence="7">Mss4-like protein</fullName>
    </submittedName>
</protein>
<dbReference type="Gene3D" id="3.90.1590.10">
    <property type="entry name" value="glutathione-dependent formaldehyde- activating enzyme (gfa)"/>
    <property type="match status" value="1"/>
</dbReference>
<proteinExistence type="inferred from homology"/>
<evidence type="ECO:0000259" key="5">
    <source>
        <dbReference type="PROSITE" id="PS51891"/>
    </source>
</evidence>
<dbReference type="EMBL" id="JAUEDM010000002">
    <property type="protein sequence ID" value="KAK3326190.1"/>
    <property type="molecule type" value="Genomic_DNA"/>
</dbReference>
<dbReference type="InterPro" id="IPR011057">
    <property type="entry name" value="Mss4-like_sf"/>
</dbReference>
<dbReference type="EMBL" id="JAUEDM010000027">
    <property type="protein sequence ID" value="KAK3311768.1"/>
    <property type="molecule type" value="Genomic_DNA"/>
</dbReference>
<evidence type="ECO:0000256" key="2">
    <source>
        <dbReference type="ARBA" id="ARBA00022723"/>
    </source>
</evidence>
<dbReference type="GO" id="GO:0046872">
    <property type="term" value="F:metal ion binding"/>
    <property type="evidence" value="ECO:0007669"/>
    <property type="project" value="UniProtKB-KW"/>
</dbReference>
<evidence type="ECO:0000313" key="7">
    <source>
        <dbReference type="EMBL" id="KAK3326190.1"/>
    </source>
</evidence>
<accession>A0AAE0IJQ8</accession>
<keyword evidence="3" id="KW-0862">Zinc</keyword>
<evidence type="ECO:0000256" key="4">
    <source>
        <dbReference type="ARBA" id="ARBA00023239"/>
    </source>
</evidence>
<gene>
    <name evidence="7" type="ORF">B0H66DRAFT_149616</name>
    <name evidence="6" type="ORF">B0H66DRAFT_172293</name>
</gene>
<dbReference type="PANTHER" id="PTHR33337">
    <property type="entry name" value="GFA DOMAIN-CONTAINING PROTEIN"/>
    <property type="match status" value="1"/>
</dbReference>
<organism evidence="7 8">
    <name type="scientific">Apodospora peruviana</name>
    <dbReference type="NCBI Taxonomy" id="516989"/>
    <lineage>
        <taxon>Eukaryota</taxon>
        <taxon>Fungi</taxon>
        <taxon>Dikarya</taxon>
        <taxon>Ascomycota</taxon>
        <taxon>Pezizomycotina</taxon>
        <taxon>Sordariomycetes</taxon>
        <taxon>Sordariomycetidae</taxon>
        <taxon>Sordariales</taxon>
        <taxon>Lasiosphaeriaceae</taxon>
        <taxon>Apodospora</taxon>
    </lineage>
</organism>
<sequence length="422" mass="46983">MTSEINETASPSVKITAQCLCKAHTFSTAIPADRLPLRASYCHCNSCRHLTGALYTCSALWPGPSADIESNTTLKRYKFTDHVTVLFCGTCSSPMFAREVEKDARGEVSYGVCTGILSGTVNDGKEENVKNLVRIAHHMFLGDTLDGGASCWMRRPNGRDGDAAKRWLGQRAESKEIKEDKEWPDLEELPSAEWKTDEKEKEVSIRCHCGGVDLTLHVAVLQMQFAATAQKGEEELPWFVDPKTFKSIGTFDGCDSCRLSAGVDIFNWTFMLLQHISFPKSDGQDNGREFPRDSNELKAVVEERDKEGSGSWDPRLGTLTFFASSPDVQRYFCSRCSACVFYAWDGRPQMVDVAVGVLHAASGARAEGIISWSLGGGTSYREDMVGTWREELVKAVEKEADEWRVRRGYPKNWRRVLKEGGA</sequence>
<name>A0AAE0IJQ8_9PEZI</name>
<keyword evidence="4" id="KW-0456">Lyase</keyword>
<dbReference type="GO" id="GO:0016846">
    <property type="term" value="F:carbon-sulfur lyase activity"/>
    <property type="evidence" value="ECO:0007669"/>
    <property type="project" value="InterPro"/>
</dbReference>
<dbReference type="PANTHER" id="PTHR33337:SF40">
    <property type="entry name" value="CENP-V_GFA DOMAIN-CONTAINING PROTEIN-RELATED"/>
    <property type="match status" value="1"/>
</dbReference>
<keyword evidence="8" id="KW-1185">Reference proteome</keyword>
<dbReference type="Gene3D" id="2.170.150.70">
    <property type="match status" value="1"/>
</dbReference>
<evidence type="ECO:0000256" key="3">
    <source>
        <dbReference type="ARBA" id="ARBA00022833"/>
    </source>
</evidence>
<feature type="domain" description="CENP-V/GFA" evidence="5">
    <location>
        <begin position="15"/>
        <end position="141"/>
    </location>
</feature>